<feature type="non-terminal residue" evidence="7">
    <location>
        <position position="289"/>
    </location>
</feature>
<feature type="domain" description="Exoribonuclease phosphorolytic" evidence="5">
    <location>
        <begin position="11"/>
        <end position="139"/>
    </location>
</feature>
<dbReference type="InterPro" id="IPR036345">
    <property type="entry name" value="ExoRNase_PH_dom2_sf"/>
</dbReference>
<dbReference type="SUPFAM" id="SSF55666">
    <property type="entry name" value="Ribonuclease PH domain 2-like"/>
    <property type="match status" value="1"/>
</dbReference>
<dbReference type="GO" id="GO:0006402">
    <property type="term" value="P:mRNA catabolic process"/>
    <property type="evidence" value="ECO:0007669"/>
    <property type="project" value="InterPro"/>
</dbReference>
<protein>
    <recommendedName>
        <fullName evidence="1">polyribonucleotide nucleotidyltransferase</fullName>
        <ecNumber evidence="1">2.7.7.8</ecNumber>
    </recommendedName>
</protein>
<dbReference type="InterPro" id="IPR027408">
    <property type="entry name" value="PNPase/RNase_PH_dom_sf"/>
</dbReference>
<dbReference type="GO" id="GO:0000175">
    <property type="term" value="F:3'-5'-RNA exonuclease activity"/>
    <property type="evidence" value="ECO:0007669"/>
    <property type="project" value="TreeGrafter"/>
</dbReference>
<dbReference type="AlphaFoldDB" id="A0A382G1G6"/>
<evidence type="ECO:0000256" key="2">
    <source>
        <dbReference type="ARBA" id="ARBA00022679"/>
    </source>
</evidence>
<dbReference type="Pfam" id="PF03725">
    <property type="entry name" value="RNase_PH_C"/>
    <property type="match status" value="1"/>
</dbReference>
<feature type="domain" description="Exoribonuclease phosphorolytic" evidence="6">
    <location>
        <begin position="142"/>
        <end position="204"/>
    </location>
</feature>
<dbReference type="GO" id="GO:0005829">
    <property type="term" value="C:cytosol"/>
    <property type="evidence" value="ECO:0007669"/>
    <property type="project" value="TreeGrafter"/>
</dbReference>
<name>A0A382G1G6_9ZZZZ</name>
<keyword evidence="4" id="KW-0694">RNA-binding</keyword>
<accession>A0A382G1G6</accession>
<dbReference type="GO" id="GO:0003723">
    <property type="term" value="F:RNA binding"/>
    <property type="evidence" value="ECO:0007669"/>
    <property type="project" value="UniProtKB-KW"/>
</dbReference>
<dbReference type="GO" id="GO:0006396">
    <property type="term" value="P:RNA processing"/>
    <property type="evidence" value="ECO:0007669"/>
    <property type="project" value="InterPro"/>
</dbReference>
<gene>
    <name evidence="7" type="ORF">METZ01_LOCUS221573</name>
</gene>
<dbReference type="EC" id="2.7.7.8" evidence="1"/>
<dbReference type="EMBL" id="UINC01052880">
    <property type="protein sequence ID" value="SVB68719.1"/>
    <property type="molecule type" value="Genomic_DNA"/>
</dbReference>
<dbReference type="Pfam" id="PF01138">
    <property type="entry name" value="RNase_PH"/>
    <property type="match status" value="1"/>
</dbReference>
<evidence type="ECO:0000256" key="4">
    <source>
        <dbReference type="ARBA" id="ARBA00022884"/>
    </source>
</evidence>
<keyword evidence="3" id="KW-0548">Nucleotidyltransferase</keyword>
<dbReference type="InterPro" id="IPR012162">
    <property type="entry name" value="PNPase"/>
</dbReference>
<dbReference type="Gene3D" id="3.30.230.70">
    <property type="entry name" value="GHMP Kinase, N-terminal domain"/>
    <property type="match status" value="1"/>
</dbReference>
<dbReference type="PANTHER" id="PTHR11252:SF0">
    <property type="entry name" value="POLYRIBONUCLEOTIDE NUCLEOTIDYLTRANSFERASE 1, MITOCHONDRIAL"/>
    <property type="match status" value="1"/>
</dbReference>
<evidence type="ECO:0000259" key="6">
    <source>
        <dbReference type="Pfam" id="PF03725"/>
    </source>
</evidence>
<reference evidence="7" key="1">
    <citation type="submission" date="2018-05" db="EMBL/GenBank/DDBJ databases">
        <authorList>
            <person name="Lanie J.A."/>
            <person name="Ng W.-L."/>
            <person name="Kazmierczak K.M."/>
            <person name="Andrzejewski T.M."/>
            <person name="Davidsen T.M."/>
            <person name="Wayne K.J."/>
            <person name="Tettelin H."/>
            <person name="Glass J.I."/>
            <person name="Rusch D."/>
            <person name="Podicherti R."/>
            <person name="Tsui H.-C.T."/>
            <person name="Winkler M.E."/>
        </authorList>
    </citation>
    <scope>NUCLEOTIDE SEQUENCE</scope>
</reference>
<proteinExistence type="predicted"/>
<dbReference type="SUPFAM" id="SSF46915">
    <property type="entry name" value="Polynucleotide phosphorylase/guanosine pentaphosphate synthase (PNPase/GPSI), domain 3"/>
    <property type="match status" value="1"/>
</dbReference>
<dbReference type="Gene3D" id="1.10.10.400">
    <property type="entry name" value="Polyribonucleotide nucleotidyltransferase, RNA-binding domain"/>
    <property type="match status" value="1"/>
</dbReference>
<evidence type="ECO:0000259" key="5">
    <source>
        <dbReference type="Pfam" id="PF01138"/>
    </source>
</evidence>
<dbReference type="InterPro" id="IPR036456">
    <property type="entry name" value="PNPase_PH_RNA-bd_sf"/>
</dbReference>
<organism evidence="7">
    <name type="scientific">marine metagenome</name>
    <dbReference type="NCBI Taxonomy" id="408172"/>
    <lineage>
        <taxon>unclassified sequences</taxon>
        <taxon>metagenomes</taxon>
        <taxon>ecological metagenomes</taxon>
    </lineage>
</organism>
<dbReference type="InterPro" id="IPR015847">
    <property type="entry name" value="ExoRNase_PH_dom2"/>
</dbReference>
<evidence type="ECO:0000313" key="7">
    <source>
        <dbReference type="EMBL" id="SVB68719.1"/>
    </source>
</evidence>
<dbReference type="InterPro" id="IPR020568">
    <property type="entry name" value="Ribosomal_Su5_D2-typ_SF"/>
</dbReference>
<sequence length="289" mass="32122">MKVEMQLGNEKLSIETGKVAKQSDGAAWVQYGGTVVLVTVVASKQATNLDFFPLTVDYRERGYANGRIPPVYGRREPRPGDTEQLTARLIDHCIRPLFPKGFKSEIQVLCTVLSFDGEHFADVPSLIGASAALSVSDIPFNGPVGAIVIGRINGEFVINPTVEEMETCEFEFFVGGNDEAVMSVEGSAHETSEDEVIDAIFHAHGMIKETIKLQKELVDVVGQPKREYIAKEINQEFSSRVRELATDRIRQSIGMDEKQGRSEFLEKVQEDVLEEILADESLEEETEIR</sequence>
<dbReference type="SUPFAM" id="SSF54211">
    <property type="entry name" value="Ribosomal protein S5 domain 2-like"/>
    <property type="match status" value="1"/>
</dbReference>
<keyword evidence="2" id="KW-0808">Transferase</keyword>
<dbReference type="InterPro" id="IPR001247">
    <property type="entry name" value="ExoRNase_PH_dom1"/>
</dbReference>
<evidence type="ECO:0000256" key="3">
    <source>
        <dbReference type="ARBA" id="ARBA00022695"/>
    </source>
</evidence>
<dbReference type="GO" id="GO:0004654">
    <property type="term" value="F:polyribonucleotide nucleotidyltransferase activity"/>
    <property type="evidence" value="ECO:0007669"/>
    <property type="project" value="UniProtKB-EC"/>
</dbReference>
<dbReference type="PANTHER" id="PTHR11252">
    <property type="entry name" value="POLYRIBONUCLEOTIDE NUCLEOTIDYLTRANSFERASE"/>
    <property type="match status" value="1"/>
</dbReference>
<dbReference type="FunFam" id="3.30.230.70:FF:000001">
    <property type="entry name" value="Polyribonucleotide nucleotidyltransferase"/>
    <property type="match status" value="1"/>
</dbReference>
<evidence type="ECO:0000256" key="1">
    <source>
        <dbReference type="ARBA" id="ARBA00012416"/>
    </source>
</evidence>